<dbReference type="AlphaFoldDB" id="A0AAV3YQ71"/>
<name>A0AAV3YQ71_9GAST</name>
<evidence type="ECO:0000313" key="2">
    <source>
        <dbReference type="EMBL" id="GFN84276.1"/>
    </source>
</evidence>
<evidence type="ECO:0000256" key="1">
    <source>
        <dbReference type="SAM" id="MobiDB-lite"/>
    </source>
</evidence>
<evidence type="ECO:0000313" key="3">
    <source>
        <dbReference type="Proteomes" id="UP000735302"/>
    </source>
</evidence>
<feature type="compositionally biased region" description="Basic and acidic residues" evidence="1">
    <location>
        <begin position="31"/>
        <end position="42"/>
    </location>
</feature>
<dbReference type="Proteomes" id="UP000735302">
    <property type="component" value="Unassembled WGS sequence"/>
</dbReference>
<accession>A0AAV3YQ71</accession>
<dbReference type="EMBL" id="BLXT01001294">
    <property type="protein sequence ID" value="GFN84276.1"/>
    <property type="molecule type" value="Genomic_DNA"/>
</dbReference>
<proteinExistence type="predicted"/>
<comment type="caution">
    <text evidence="2">The sequence shown here is derived from an EMBL/GenBank/DDBJ whole genome shotgun (WGS) entry which is preliminary data.</text>
</comment>
<reference evidence="2 3" key="1">
    <citation type="journal article" date="2021" name="Elife">
        <title>Chloroplast acquisition without the gene transfer in kleptoplastic sea slugs, Plakobranchus ocellatus.</title>
        <authorList>
            <person name="Maeda T."/>
            <person name="Takahashi S."/>
            <person name="Yoshida T."/>
            <person name="Shimamura S."/>
            <person name="Takaki Y."/>
            <person name="Nagai Y."/>
            <person name="Toyoda A."/>
            <person name="Suzuki Y."/>
            <person name="Arimoto A."/>
            <person name="Ishii H."/>
            <person name="Satoh N."/>
            <person name="Nishiyama T."/>
            <person name="Hasebe M."/>
            <person name="Maruyama T."/>
            <person name="Minagawa J."/>
            <person name="Obokata J."/>
            <person name="Shigenobu S."/>
        </authorList>
    </citation>
    <scope>NUCLEOTIDE SEQUENCE [LARGE SCALE GENOMIC DNA]</scope>
</reference>
<organism evidence="2 3">
    <name type="scientific">Plakobranchus ocellatus</name>
    <dbReference type="NCBI Taxonomy" id="259542"/>
    <lineage>
        <taxon>Eukaryota</taxon>
        <taxon>Metazoa</taxon>
        <taxon>Spiralia</taxon>
        <taxon>Lophotrochozoa</taxon>
        <taxon>Mollusca</taxon>
        <taxon>Gastropoda</taxon>
        <taxon>Heterobranchia</taxon>
        <taxon>Euthyneura</taxon>
        <taxon>Panpulmonata</taxon>
        <taxon>Sacoglossa</taxon>
        <taxon>Placobranchoidea</taxon>
        <taxon>Plakobranchidae</taxon>
        <taxon>Plakobranchus</taxon>
    </lineage>
</organism>
<sequence length="83" mass="9959">MFKWSQQGNEMMRGSSYLKQETGQSGFSWRGQEKNVQDRGHERRSLVISTLGDTKVYQNTYEDIMEKEFLRKMIRMSWTKKTQ</sequence>
<feature type="region of interest" description="Disordered" evidence="1">
    <location>
        <begin position="1"/>
        <end position="42"/>
    </location>
</feature>
<protein>
    <submittedName>
        <fullName evidence="2">Uncharacterized protein</fullName>
    </submittedName>
</protein>
<keyword evidence="3" id="KW-1185">Reference proteome</keyword>
<gene>
    <name evidence="2" type="ORF">PoB_001078200</name>
</gene>
<feature type="compositionally biased region" description="Polar residues" evidence="1">
    <location>
        <begin position="17"/>
        <end position="27"/>
    </location>
</feature>